<dbReference type="Pfam" id="PF13439">
    <property type="entry name" value="Glyco_transf_4"/>
    <property type="match status" value="1"/>
</dbReference>
<keyword evidence="3" id="KW-0808">Transferase</keyword>
<dbReference type="PANTHER" id="PTHR12526">
    <property type="entry name" value="GLYCOSYLTRANSFERASE"/>
    <property type="match status" value="1"/>
</dbReference>
<evidence type="ECO:0000313" key="3">
    <source>
        <dbReference type="EMBL" id="CTQ34805.1"/>
    </source>
</evidence>
<dbReference type="InterPro" id="IPR001296">
    <property type="entry name" value="Glyco_trans_1"/>
</dbReference>
<dbReference type="Pfam" id="PF00534">
    <property type="entry name" value="Glycos_transf_1"/>
    <property type="match status" value="1"/>
</dbReference>
<dbReference type="EMBL" id="CXPG01000026">
    <property type="protein sequence ID" value="CTQ34805.1"/>
    <property type="molecule type" value="Genomic_DNA"/>
</dbReference>
<evidence type="ECO:0000313" key="4">
    <source>
        <dbReference type="Proteomes" id="UP000048908"/>
    </source>
</evidence>
<dbReference type="GO" id="GO:0016757">
    <property type="term" value="F:glycosyltransferase activity"/>
    <property type="evidence" value="ECO:0007669"/>
    <property type="project" value="UniProtKB-KW"/>
</dbReference>
<sequence>MTGRDPTPPTAPARIAFFLPHLRHGGVERVCTTLIRGLRRALFDPMVILQRREGEFLDLLDGVDVLALRNRRAPLCVAELALLLKRHRVRLVYSATTATNIYACAAASLTGTRAIVSEHTPLAGNLAEAKWRGLRLAAIRAAYPRASLAAAPLPRIGEELHELLGDRCPPFLCLPNPVVDAVLPPRPTAPRATRLISVGRLAEVKRFDLMIEAFAVLHRAAPDTTLEILGEGPERPRLAALIGSLGLGGAVSLPGFAADVPGRMRGADLFLCTSRREGFGNAIVEAMAAGVPVVSVDCPVGPEVLLRGGTAGRLVRTHTPEAFGAALVEVSGDPDLRRAHALAGHEVAGDFTVGTAVAAHDRAFAKVLGLSA</sequence>
<dbReference type="Gene3D" id="3.40.50.2000">
    <property type="entry name" value="Glycogen Phosphorylase B"/>
    <property type="match status" value="2"/>
</dbReference>
<dbReference type="RefSeq" id="WP_055684170.1">
    <property type="nucleotide sequence ID" value="NZ_FOOS01000017.1"/>
</dbReference>
<keyword evidence="3" id="KW-0328">Glycosyltransferase</keyword>
<reference evidence="3 4" key="1">
    <citation type="submission" date="2015-07" db="EMBL/GenBank/DDBJ databases">
        <authorList>
            <person name="Noorani M."/>
        </authorList>
    </citation>
    <scope>NUCLEOTIDE SEQUENCE [LARGE SCALE GENOMIC DNA]</scope>
    <source>
        <strain evidence="3 4">CECT 5088</strain>
    </source>
</reference>
<dbReference type="CDD" id="cd03811">
    <property type="entry name" value="GT4_GT28_WabH-like"/>
    <property type="match status" value="1"/>
</dbReference>
<dbReference type="AlphaFoldDB" id="A0A0M6XXJ8"/>
<accession>A0A0M6XXJ8</accession>
<feature type="domain" description="Glycosyltransferase subfamily 4-like N-terminal" evidence="2">
    <location>
        <begin position="25"/>
        <end position="165"/>
    </location>
</feature>
<organism evidence="3 4">
    <name type="scientific">Jannaschia rubra</name>
    <dbReference type="NCBI Taxonomy" id="282197"/>
    <lineage>
        <taxon>Bacteria</taxon>
        <taxon>Pseudomonadati</taxon>
        <taxon>Pseudomonadota</taxon>
        <taxon>Alphaproteobacteria</taxon>
        <taxon>Rhodobacterales</taxon>
        <taxon>Roseobacteraceae</taxon>
        <taxon>Jannaschia</taxon>
    </lineage>
</organism>
<proteinExistence type="predicted"/>
<dbReference type="STRING" id="282197.SAMN04488517_11722"/>
<evidence type="ECO:0000259" key="2">
    <source>
        <dbReference type="Pfam" id="PF13439"/>
    </source>
</evidence>
<dbReference type="Proteomes" id="UP000048908">
    <property type="component" value="Unassembled WGS sequence"/>
</dbReference>
<protein>
    <submittedName>
        <fullName evidence="3">Glycosyltransferase Gtf1</fullName>
        <ecNumber evidence="3">2.4.1.-</ecNumber>
    </submittedName>
</protein>
<evidence type="ECO:0000259" key="1">
    <source>
        <dbReference type="Pfam" id="PF00534"/>
    </source>
</evidence>
<dbReference type="OrthoDB" id="9790710at2"/>
<gene>
    <name evidence="3" type="primary">gtf1</name>
    <name evidence="3" type="ORF">JAN5088_03601</name>
</gene>
<dbReference type="PANTHER" id="PTHR12526:SF636">
    <property type="entry name" value="BLL3647 PROTEIN"/>
    <property type="match status" value="1"/>
</dbReference>
<dbReference type="InterPro" id="IPR028098">
    <property type="entry name" value="Glyco_trans_4-like_N"/>
</dbReference>
<keyword evidence="4" id="KW-1185">Reference proteome</keyword>
<dbReference type="SUPFAM" id="SSF53756">
    <property type="entry name" value="UDP-Glycosyltransferase/glycogen phosphorylase"/>
    <property type="match status" value="1"/>
</dbReference>
<feature type="domain" description="Glycosyl transferase family 1" evidence="1">
    <location>
        <begin position="194"/>
        <end position="339"/>
    </location>
</feature>
<name>A0A0M6XXJ8_9RHOB</name>
<dbReference type="EC" id="2.4.1.-" evidence="3"/>